<dbReference type="AlphaFoldDB" id="A0A835D8A8"/>
<feature type="compositionally biased region" description="Low complexity" evidence="1">
    <location>
        <begin position="147"/>
        <end position="162"/>
    </location>
</feature>
<sequence length="190" mass="21207">MFRMCNRFSIAAILSTTDIGKGFFRVVPDLRESAGVIANPKGEMNVSGKACVDLWPRIASMANAMKWHPDRCSASENSKLTEEAKKKFQAIQEAYSVLSDGNKRFMYDVGAYNSDDDENENGKESFEELQDLFEEMFQRDIDAFNSTSHTASSSGSNNNNKRNCPDMSSKVDDLSGFDAQLRNFCLGVSF</sequence>
<organism evidence="3 4">
    <name type="scientific">Tetracentron sinense</name>
    <name type="common">Spur-leaf</name>
    <dbReference type="NCBI Taxonomy" id="13715"/>
    <lineage>
        <taxon>Eukaryota</taxon>
        <taxon>Viridiplantae</taxon>
        <taxon>Streptophyta</taxon>
        <taxon>Embryophyta</taxon>
        <taxon>Tracheophyta</taxon>
        <taxon>Spermatophyta</taxon>
        <taxon>Magnoliopsida</taxon>
        <taxon>Trochodendrales</taxon>
        <taxon>Trochodendraceae</taxon>
        <taxon>Tetracentron</taxon>
    </lineage>
</organism>
<dbReference type="PANTHER" id="PTHR44743">
    <property type="entry name" value="PUTATIVE, EXPRESSED-RELATED"/>
    <property type="match status" value="1"/>
</dbReference>
<gene>
    <name evidence="3" type="ORF">HHK36_021923</name>
</gene>
<dbReference type="CDD" id="cd06257">
    <property type="entry name" value="DnaJ"/>
    <property type="match status" value="1"/>
</dbReference>
<accession>A0A835D8A8</accession>
<keyword evidence="4" id="KW-1185">Reference proteome</keyword>
<evidence type="ECO:0000259" key="2">
    <source>
        <dbReference type="PROSITE" id="PS50076"/>
    </source>
</evidence>
<dbReference type="PROSITE" id="PS50076">
    <property type="entry name" value="DNAJ_2"/>
    <property type="match status" value="1"/>
</dbReference>
<evidence type="ECO:0000256" key="1">
    <source>
        <dbReference type="SAM" id="MobiDB-lite"/>
    </source>
</evidence>
<dbReference type="InterPro" id="IPR001623">
    <property type="entry name" value="DnaJ_domain"/>
</dbReference>
<reference evidence="3 4" key="1">
    <citation type="submission" date="2020-04" db="EMBL/GenBank/DDBJ databases">
        <title>Plant Genome Project.</title>
        <authorList>
            <person name="Zhang R.-G."/>
        </authorList>
    </citation>
    <scope>NUCLEOTIDE SEQUENCE [LARGE SCALE GENOMIC DNA]</scope>
    <source>
        <strain evidence="3">YNK0</strain>
        <tissue evidence="3">Leaf</tissue>
    </source>
</reference>
<evidence type="ECO:0000313" key="3">
    <source>
        <dbReference type="EMBL" id="KAF8393676.1"/>
    </source>
</evidence>
<dbReference type="InterPro" id="IPR036869">
    <property type="entry name" value="J_dom_sf"/>
</dbReference>
<dbReference type="Proteomes" id="UP000655225">
    <property type="component" value="Unassembled WGS sequence"/>
</dbReference>
<dbReference type="PRINTS" id="PR00625">
    <property type="entry name" value="JDOMAIN"/>
</dbReference>
<name>A0A835D8A8_TETSI</name>
<dbReference type="OrthoDB" id="10250354at2759"/>
<comment type="caution">
    <text evidence="3">The sequence shown here is derived from an EMBL/GenBank/DDBJ whole genome shotgun (WGS) entry which is preliminary data.</text>
</comment>
<dbReference type="Pfam" id="PF00226">
    <property type="entry name" value="DnaJ"/>
    <property type="match status" value="1"/>
</dbReference>
<evidence type="ECO:0000313" key="4">
    <source>
        <dbReference type="Proteomes" id="UP000655225"/>
    </source>
</evidence>
<feature type="region of interest" description="Disordered" evidence="1">
    <location>
        <begin position="147"/>
        <end position="167"/>
    </location>
</feature>
<dbReference type="SUPFAM" id="SSF46565">
    <property type="entry name" value="Chaperone J-domain"/>
    <property type="match status" value="1"/>
</dbReference>
<dbReference type="PANTHER" id="PTHR44743:SF5">
    <property type="entry name" value="CHAPERONE DNAJ-DOMAIN SUPERFAMILY PROTEIN"/>
    <property type="match status" value="1"/>
</dbReference>
<protein>
    <recommendedName>
        <fullName evidence="2">J domain-containing protein</fullName>
    </recommendedName>
</protein>
<dbReference type="EMBL" id="JABCRI010000015">
    <property type="protein sequence ID" value="KAF8393676.1"/>
    <property type="molecule type" value="Genomic_DNA"/>
</dbReference>
<dbReference type="Gene3D" id="1.10.287.110">
    <property type="entry name" value="DnaJ domain"/>
    <property type="match status" value="1"/>
</dbReference>
<feature type="domain" description="J" evidence="2">
    <location>
        <begin position="29"/>
        <end position="111"/>
    </location>
</feature>
<proteinExistence type="predicted"/>